<keyword evidence="7" id="KW-1185">Reference proteome</keyword>
<dbReference type="InterPro" id="IPR041583">
    <property type="entry name" value="TetR_C_31"/>
</dbReference>
<accession>D9WB30</accession>
<evidence type="ECO:0000256" key="3">
    <source>
        <dbReference type="ARBA" id="ARBA00023163"/>
    </source>
</evidence>
<dbReference type="PANTHER" id="PTHR30055">
    <property type="entry name" value="HTH-TYPE TRANSCRIPTIONAL REGULATOR RUTR"/>
    <property type="match status" value="1"/>
</dbReference>
<feature type="domain" description="HTH tetR-type" evidence="5">
    <location>
        <begin position="18"/>
        <end position="78"/>
    </location>
</feature>
<dbReference type="InterPro" id="IPR036271">
    <property type="entry name" value="Tet_transcr_reg_TetR-rel_C_sf"/>
</dbReference>
<dbReference type="GO" id="GO:0003700">
    <property type="term" value="F:DNA-binding transcription factor activity"/>
    <property type="evidence" value="ECO:0007669"/>
    <property type="project" value="TreeGrafter"/>
</dbReference>
<evidence type="ECO:0000313" key="7">
    <source>
        <dbReference type="Proteomes" id="UP000003963"/>
    </source>
</evidence>
<evidence type="ECO:0000313" key="6">
    <source>
        <dbReference type="EMBL" id="EFL20824.1"/>
    </source>
</evidence>
<protein>
    <submittedName>
        <fullName evidence="6">TetR family transcriptional regulator</fullName>
    </submittedName>
</protein>
<keyword evidence="2 4" id="KW-0238">DNA-binding</keyword>
<proteinExistence type="predicted"/>
<dbReference type="Gene3D" id="1.10.10.60">
    <property type="entry name" value="Homeodomain-like"/>
    <property type="match status" value="1"/>
</dbReference>
<dbReference type="Pfam" id="PF17940">
    <property type="entry name" value="TetR_C_31"/>
    <property type="match status" value="1"/>
</dbReference>
<dbReference type="Pfam" id="PF00440">
    <property type="entry name" value="TetR_N"/>
    <property type="match status" value="1"/>
</dbReference>
<dbReference type="Proteomes" id="UP000003963">
    <property type="component" value="Unassembled WGS sequence"/>
</dbReference>
<evidence type="ECO:0000259" key="5">
    <source>
        <dbReference type="PROSITE" id="PS50977"/>
    </source>
</evidence>
<dbReference type="EMBL" id="GG657754">
    <property type="protein sequence ID" value="EFL20824.1"/>
    <property type="molecule type" value="Genomic_DNA"/>
</dbReference>
<dbReference type="GO" id="GO:0000976">
    <property type="term" value="F:transcription cis-regulatory region binding"/>
    <property type="evidence" value="ECO:0007669"/>
    <property type="project" value="TreeGrafter"/>
</dbReference>
<dbReference type="SUPFAM" id="SSF46689">
    <property type="entry name" value="Homeodomain-like"/>
    <property type="match status" value="1"/>
</dbReference>
<dbReference type="Gene3D" id="1.10.357.10">
    <property type="entry name" value="Tetracycline Repressor, domain 2"/>
    <property type="match status" value="1"/>
</dbReference>
<dbReference type="InterPro" id="IPR050109">
    <property type="entry name" value="HTH-type_TetR-like_transc_reg"/>
</dbReference>
<evidence type="ECO:0000256" key="1">
    <source>
        <dbReference type="ARBA" id="ARBA00023015"/>
    </source>
</evidence>
<dbReference type="SUPFAM" id="SSF48498">
    <property type="entry name" value="Tetracyclin repressor-like, C-terminal domain"/>
    <property type="match status" value="1"/>
</dbReference>
<feature type="DNA-binding region" description="H-T-H motif" evidence="4">
    <location>
        <begin position="41"/>
        <end position="60"/>
    </location>
</feature>
<evidence type="ECO:0000256" key="2">
    <source>
        <dbReference type="ARBA" id="ARBA00023125"/>
    </source>
</evidence>
<organism evidence="6 7">
    <name type="scientific">Streptomyces himastatinicus ATCC 53653</name>
    <dbReference type="NCBI Taxonomy" id="457427"/>
    <lineage>
        <taxon>Bacteria</taxon>
        <taxon>Bacillati</taxon>
        <taxon>Actinomycetota</taxon>
        <taxon>Actinomycetes</taxon>
        <taxon>Kitasatosporales</taxon>
        <taxon>Streptomycetaceae</taxon>
        <taxon>Streptomyces</taxon>
        <taxon>Streptomyces violaceusniger group</taxon>
    </lineage>
</organism>
<dbReference type="PRINTS" id="PR00455">
    <property type="entry name" value="HTHTETR"/>
</dbReference>
<dbReference type="InterPro" id="IPR009057">
    <property type="entry name" value="Homeodomain-like_sf"/>
</dbReference>
<dbReference type="PANTHER" id="PTHR30055:SF234">
    <property type="entry name" value="HTH-TYPE TRANSCRIPTIONAL REGULATOR BETI"/>
    <property type="match status" value="1"/>
</dbReference>
<sequence length="216" mass="23452">MLKRLGRYDVPMAHVSAAERRPQLIKAAIDLMTREGVAAGSTRAIAAELGVAQATVHYTFGTKEDLYRAVMEQLTQELLAQVEHGAPTDAGFEETVVALAAALWRTVRERPTSYQLLTELSMFALRAPSLQAALQSHYREVTAVTTKLITEAAERADHELVQPAETIARFFLAGFDGLTLQHLSLPDQEAEQAGLQALVSTVVAMASGRLDLVSVP</sequence>
<dbReference type="InterPro" id="IPR001647">
    <property type="entry name" value="HTH_TetR"/>
</dbReference>
<keyword evidence="1" id="KW-0805">Transcription regulation</keyword>
<evidence type="ECO:0000256" key="4">
    <source>
        <dbReference type="PROSITE-ProRule" id="PRU00335"/>
    </source>
</evidence>
<dbReference type="HOGENOM" id="CLU_069356_15_1_11"/>
<name>D9WB30_9ACTN</name>
<dbReference type="AlphaFoldDB" id="D9WB30"/>
<reference evidence="6 7" key="1">
    <citation type="submission" date="2009-02" db="EMBL/GenBank/DDBJ databases">
        <title>Annotation of Streptomyces hygroscopicus strain ATCC 53653.</title>
        <authorList>
            <consortium name="The Broad Institute Genome Sequencing Platform"/>
            <consortium name="Broad Institute Microbial Sequencing Center"/>
            <person name="Fischbach M."/>
            <person name="Godfrey P."/>
            <person name="Ward D."/>
            <person name="Young S."/>
            <person name="Zeng Q."/>
            <person name="Koehrsen M."/>
            <person name="Alvarado L."/>
            <person name="Berlin A.M."/>
            <person name="Bochicchio J."/>
            <person name="Borenstein D."/>
            <person name="Chapman S.B."/>
            <person name="Chen Z."/>
            <person name="Engels R."/>
            <person name="Freedman E."/>
            <person name="Gellesch M."/>
            <person name="Goldberg J."/>
            <person name="Griggs A."/>
            <person name="Gujja S."/>
            <person name="Heilman E.R."/>
            <person name="Heiman D.I."/>
            <person name="Hepburn T.A."/>
            <person name="Howarth C."/>
            <person name="Jen D."/>
            <person name="Larson L."/>
            <person name="Lewis B."/>
            <person name="Mehta T."/>
            <person name="Park D."/>
            <person name="Pearson M."/>
            <person name="Richards J."/>
            <person name="Roberts A."/>
            <person name="Saif S."/>
            <person name="Shea T.D."/>
            <person name="Shenoy N."/>
            <person name="Sisk P."/>
            <person name="Stolte C."/>
            <person name="Sykes S.N."/>
            <person name="Thomson T."/>
            <person name="Walk T."/>
            <person name="White J."/>
            <person name="Yandava C."/>
            <person name="Straight P."/>
            <person name="Clardy J."/>
            <person name="Hung D."/>
            <person name="Kolter R."/>
            <person name="Mekalanos J."/>
            <person name="Walker S."/>
            <person name="Walsh C.T."/>
            <person name="Wieland-Brown L.C."/>
            <person name="Haas B."/>
            <person name="Nusbaum C."/>
            <person name="Birren B."/>
        </authorList>
    </citation>
    <scope>NUCLEOTIDE SEQUENCE [LARGE SCALE GENOMIC DNA]</scope>
    <source>
        <strain evidence="6 7">ATCC 53653</strain>
    </source>
</reference>
<keyword evidence="3" id="KW-0804">Transcription</keyword>
<dbReference type="PROSITE" id="PS50977">
    <property type="entry name" value="HTH_TETR_2"/>
    <property type="match status" value="1"/>
</dbReference>
<gene>
    <name evidence="6" type="ORF">SSOG_00536</name>
</gene>
<dbReference type="STRING" id="457427.SSOG_00536"/>